<dbReference type="Proteomes" id="UP000266889">
    <property type="component" value="Unassembled WGS sequence"/>
</dbReference>
<evidence type="ECO:0000313" key="3">
    <source>
        <dbReference type="EMBL" id="RQX02240.1"/>
    </source>
</evidence>
<dbReference type="OrthoDB" id="8225825at2"/>
<reference evidence="3 4" key="1">
    <citation type="submission" date="2018-05" db="EMBL/GenBank/DDBJ databases">
        <title>Micromonospora from Atacama Desert.</title>
        <authorList>
            <person name="Carro L."/>
            <person name="Goodfellow M."/>
            <person name="Klenk H.-P."/>
        </authorList>
    </citation>
    <scope>NUCLEOTIDE SEQUENCE [LARGE SCALE GENOMIC DNA]</scope>
    <source>
        <strain evidence="3 4">LB32</strain>
    </source>
</reference>
<dbReference type="EMBL" id="QGSY01000317">
    <property type="protein sequence ID" value="RQX02240.1"/>
    <property type="molecule type" value="Genomic_DNA"/>
</dbReference>
<keyword evidence="4" id="KW-1185">Reference proteome</keyword>
<dbReference type="AlphaFoldDB" id="A0A3N9WNB1"/>
<sequence length="184" mass="19399">MEARGQHGTNVHPNSSPAGRLAAVGNQMIEIHLWLSAELARLQASLDTPSRDLRAHCLTFCAALGRHHTGEDAGAFRLLAEEAPELRPVIDNLITDHEVVAGILERVEALLGGDAAVPVDQVRAELGGLAALLESHFRYEEKRLVTALNTLTGRTGTTEELLGLTAPGSLQPASDPGAVPGSPS</sequence>
<evidence type="ECO:0000259" key="2">
    <source>
        <dbReference type="Pfam" id="PF01814"/>
    </source>
</evidence>
<name>A0A3N9WNB1_9ACTN</name>
<organism evidence="3 4">
    <name type="scientific">Micromonospora arida</name>
    <dbReference type="NCBI Taxonomy" id="2203715"/>
    <lineage>
        <taxon>Bacteria</taxon>
        <taxon>Bacillati</taxon>
        <taxon>Actinomycetota</taxon>
        <taxon>Actinomycetes</taxon>
        <taxon>Micromonosporales</taxon>
        <taxon>Micromonosporaceae</taxon>
        <taxon>Micromonospora</taxon>
    </lineage>
</organism>
<dbReference type="Pfam" id="PF01814">
    <property type="entry name" value="Hemerythrin"/>
    <property type="match status" value="1"/>
</dbReference>
<dbReference type="InterPro" id="IPR012312">
    <property type="entry name" value="Hemerythrin-like"/>
</dbReference>
<feature type="region of interest" description="Disordered" evidence="1">
    <location>
        <begin position="165"/>
        <end position="184"/>
    </location>
</feature>
<protein>
    <submittedName>
        <fullName evidence="3">Hemerythrin</fullName>
    </submittedName>
</protein>
<accession>A0A3N9WNB1</accession>
<feature type="domain" description="Hemerythrin-like" evidence="2">
    <location>
        <begin position="29"/>
        <end position="147"/>
    </location>
</feature>
<gene>
    <name evidence="3" type="ORF">DLJ58_31585</name>
</gene>
<comment type="caution">
    <text evidence="3">The sequence shown here is derived from an EMBL/GenBank/DDBJ whole genome shotgun (WGS) entry which is preliminary data.</text>
</comment>
<evidence type="ECO:0000313" key="4">
    <source>
        <dbReference type="Proteomes" id="UP000266889"/>
    </source>
</evidence>
<proteinExistence type="predicted"/>
<evidence type="ECO:0000256" key="1">
    <source>
        <dbReference type="SAM" id="MobiDB-lite"/>
    </source>
</evidence>
<dbReference type="Gene3D" id="1.20.120.520">
    <property type="entry name" value="nmb1532 protein domain like"/>
    <property type="match status" value="1"/>
</dbReference>